<feature type="compositionally biased region" description="Basic residues" evidence="1">
    <location>
        <begin position="1"/>
        <end position="11"/>
    </location>
</feature>
<keyword evidence="3" id="KW-0436">Ligase</keyword>
<dbReference type="PANTHER" id="PTHR35481:SF1">
    <property type="entry name" value="DNA-DIRECTED RNA POLYMERASE SUBUNIT ALPHA"/>
    <property type="match status" value="1"/>
</dbReference>
<dbReference type="InterPro" id="IPR057225">
    <property type="entry name" value="DUF7903"/>
</dbReference>
<accession>A0A1D1Z955</accession>
<evidence type="ECO:0000259" key="2">
    <source>
        <dbReference type="Pfam" id="PF25475"/>
    </source>
</evidence>
<evidence type="ECO:0000256" key="1">
    <source>
        <dbReference type="SAM" id="MobiDB-lite"/>
    </source>
</evidence>
<dbReference type="EMBL" id="GDJX01004584">
    <property type="protein sequence ID" value="JAT63352.1"/>
    <property type="molecule type" value="Transcribed_RNA"/>
</dbReference>
<protein>
    <submittedName>
        <fullName evidence="3">UDP-N-acetylmuramoyl-L-alanyl-D-glutamate--2, 6-diaminopimelate ligase</fullName>
    </submittedName>
</protein>
<organism evidence="3">
    <name type="scientific">Anthurium amnicola</name>
    <dbReference type="NCBI Taxonomy" id="1678845"/>
    <lineage>
        <taxon>Eukaryota</taxon>
        <taxon>Viridiplantae</taxon>
        <taxon>Streptophyta</taxon>
        <taxon>Embryophyta</taxon>
        <taxon>Tracheophyta</taxon>
        <taxon>Spermatophyta</taxon>
        <taxon>Magnoliopsida</taxon>
        <taxon>Liliopsida</taxon>
        <taxon>Araceae</taxon>
        <taxon>Pothoideae</taxon>
        <taxon>Potheae</taxon>
        <taxon>Anthurium</taxon>
    </lineage>
</organism>
<feature type="region of interest" description="Disordered" evidence="1">
    <location>
        <begin position="1"/>
        <end position="25"/>
    </location>
</feature>
<name>A0A1D1Z955_9ARAE</name>
<evidence type="ECO:0000313" key="3">
    <source>
        <dbReference type="EMBL" id="JAT63352.1"/>
    </source>
</evidence>
<dbReference type="PANTHER" id="PTHR35481">
    <property type="entry name" value="DNA-DIRECTED RNA POLYMERASE SUBUNIT ALPHA"/>
    <property type="match status" value="1"/>
</dbReference>
<feature type="domain" description="DUF7903" evidence="2">
    <location>
        <begin position="50"/>
        <end position="404"/>
    </location>
</feature>
<dbReference type="Pfam" id="PF25475">
    <property type="entry name" value="DUF7903"/>
    <property type="match status" value="1"/>
</dbReference>
<dbReference type="AlphaFoldDB" id="A0A1D1Z955"/>
<dbReference type="GO" id="GO:0016874">
    <property type="term" value="F:ligase activity"/>
    <property type="evidence" value="ECO:0007669"/>
    <property type="project" value="UniProtKB-KW"/>
</dbReference>
<reference evidence="3" key="1">
    <citation type="submission" date="2015-07" db="EMBL/GenBank/DDBJ databases">
        <title>Transcriptome Assembly of Anthurium amnicola.</title>
        <authorList>
            <person name="Suzuki J."/>
        </authorList>
    </citation>
    <scope>NUCLEOTIDE SEQUENCE</scope>
</reference>
<proteinExistence type="predicted"/>
<sequence length="412" mass="47125">MAYVPPHKRHFKDADRPTPVPDSLVPQFRKNVNLRSPSTFQRGKDRSSFQGPKIVYASSCISRWWPVGSTDNDPIPESFHLECIPCEPVERERGEKPLVLVDRKLPTEANKVMESSESSPWLFIAEKVQPDLLATLQNVKIELESQGEEFKPSFVARFGKIFFHGGSSMSLDIIRNAAIAEANSRNKLNKSFYTHVPSVYLEEIEDLIVPRIGFDFNSEKEQYHVKIFDKSQPDVTISCKCTITEDHGKLEMYKAELNQVRHLVEDISCLYKDLDLRLMLWNKRILMDLDDAEKVAIGKLIEAAVVAPDAKGGLRWPLGKESAGDRFSVIGVWHTKYRAFKNPSMKLKLRHADRFDFRSSKGEVSNEATLKMTTISRWLRDGVVDTGRVIKMFQEAVKLIWDNFLDCNHKLA</sequence>
<gene>
    <name evidence="3" type="primary">murE_10</name>
    <name evidence="3" type="ORF">g.62009</name>
</gene>